<evidence type="ECO:0000256" key="2">
    <source>
        <dbReference type="ARBA" id="ARBA00022857"/>
    </source>
</evidence>
<dbReference type="EMBL" id="JACHMP010000001">
    <property type="protein sequence ID" value="MBB5823160.1"/>
    <property type="molecule type" value="Genomic_DNA"/>
</dbReference>
<proteinExistence type="inferred from homology"/>
<protein>
    <recommendedName>
        <fullName evidence="4">N-acetyl-gamma-glutamyl-phosphate reductase</fullName>
        <shortName evidence="4">AGPR</shortName>
        <ecNumber evidence="4">1.2.1.38</ecNumber>
    </recommendedName>
    <alternativeName>
        <fullName evidence="4">N-acetyl-glutamate semialdehyde dehydrogenase</fullName>
        <shortName evidence="4">NAGSA dehydrogenase</shortName>
    </alternativeName>
</protein>
<dbReference type="PANTHER" id="PTHR32338:SF11">
    <property type="entry name" value="[LYSW]-L-2-AMINOADIPATE_[LYSW]-L-GLUTAMATE PHOSPHATE REDUCTASE-RELATED"/>
    <property type="match status" value="1"/>
</dbReference>
<comment type="caution">
    <text evidence="6">The sequence shown here is derived from an EMBL/GenBank/DDBJ whole genome shotgun (WGS) entry which is preliminary data.</text>
</comment>
<dbReference type="SUPFAM" id="SSF51735">
    <property type="entry name" value="NAD(P)-binding Rossmann-fold domains"/>
    <property type="match status" value="1"/>
</dbReference>
<dbReference type="GO" id="GO:0070401">
    <property type="term" value="F:NADP+ binding"/>
    <property type="evidence" value="ECO:0007669"/>
    <property type="project" value="InterPro"/>
</dbReference>
<keyword evidence="7" id="KW-1185">Reference proteome</keyword>
<dbReference type="AlphaFoldDB" id="A0A7W9IML9"/>
<keyword evidence="4" id="KW-0055">Arginine biosynthesis</keyword>
<dbReference type="InterPro" id="IPR000534">
    <property type="entry name" value="Semialdehyde_DH_NAD-bd"/>
</dbReference>
<evidence type="ECO:0000259" key="5">
    <source>
        <dbReference type="SMART" id="SM00859"/>
    </source>
</evidence>
<feature type="active site" evidence="4">
    <location>
        <position position="146"/>
    </location>
</feature>
<dbReference type="Pfam" id="PF01118">
    <property type="entry name" value="Semialdhyde_dh"/>
    <property type="match status" value="1"/>
</dbReference>
<evidence type="ECO:0000256" key="4">
    <source>
        <dbReference type="HAMAP-Rule" id="MF_00150"/>
    </source>
</evidence>
<dbReference type="NCBIfam" id="TIGR01850">
    <property type="entry name" value="argC"/>
    <property type="match status" value="1"/>
</dbReference>
<evidence type="ECO:0000313" key="7">
    <source>
        <dbReference type="Proteomes" id="UP000540685"/>
    </source>
</evidence>
<comment type="pathway">
    <text evidence="4">Amino-acid biosynthesis; L-arginine biosynthesis; N(2)-acetyl-L-ornithine from L-glutamate: step 3/4.</text>
</comment>
<dbReference type="GO" id="GO:0051287">
    <property type="term" value="F:NAD binding"/>
    <property type="evidence" value="ECO:0007669"/>
    <property type="project" value="InterPro"/>
</dbReference>
<keyword evidence="2 4" id="KW-0521">NADP</keyword>
<keyword evidence="3 4" id="KW-0560">Oxidoreductase</keyword>
<dbReference type="Pfam" id="PF22698">
    <property type="entry name" value="Semialdhyde_dhC_1"/>
    <property type="match status" value="1"/>
</dbReference>
<comment type="catalytic activity">
    <reaction evidence="4">
        <text>N-acetyl-L-glutamate 5-semialdehyde + phosphate + NADP(+) = N-acetyl-L-glutamyl 5-phosphate + NADPH + H(+)</text>
        <dbReference type="Rhea" id="RHEA:21588"/>
        <dbReference type="ChEBI" id="CHEBI:15378"/>
        <dbReference type="ChEBI" id="CHEBI:29123"/>
        <dbReference type="ChEBI" id="CHEBI:43474"/>
        <dbReference type="ChEBI" id="CHEBI:57783"/>
        <dbReference type="ChEBI" id="CHEBI:57936"/>
        <dbReference type="ChEBI" id="CHEBI:58349"/>
        <dbReference type="EC" id="1.2.1.38"/>
    </reaction>
</comment>
<name>A0A7W9IML9_9ACTN</name>
<gene>
    <name evidence="4" type="primary">argC</name>
    <name evidence="6" type="ORF">F4562_006222</name>
</gene>
<comment type="subcellular location">
    <subcellularLocation>
        <location evidence="4">Cytoplasm</location>
    </subcellularLocation>
</comment>
<dbReference type="InterPro" id="IPR058924">
    <property type="entry name" value="AGPR_dimerisation_dom"/>
</dbReference>
<sequence>MRAVVLGGTGYVGGELIRLLLHHPKIELAQAASRRLAGRPLRLAHPNLRHVRHLAFTDPADLRPADVLFCALPPGETAAMRHRLAGLADVVVDLSPDFRLRDQQTHERVYGPAPGRAEAAAAFVPGLPELYRDRLAGARRVSVPGCMATAAILALTPLAEAGLVEGEALVDARTGSSGSGATATAASHHAERAGAMRVYGPAGHRHEAEISQACGVTARMTVTAVPRVRGVQVVAHVSPRRPISRAELLALFRGRYAGEPFVRLVADRSGVHRMPDPKILDGANFCDIGVAADADGRRVVVVAALDNLVKGAAGGAVQSANLALGLDETAGLDFPGLHPV</sequence>
<keyword evidence="1 4" id="KW-0028">Amino-acid biosynthesis</keyword>
<accession>A0A7W9IML9</accession>
<evidence type="ECO:0000313" key="6">
    <source>
        <dbReference type="EMBL" id="MBB5823160.1"/>
    </source>
</evidence>
<keyword evidence="4" id="KW-0963">Cytoplasm</keyword>
<dbReference type="EC" id="1.2.1.38" evidence="4"/>
<dbReference type="HAMAP" id="MF_00150">
    <property type="entry name" value="ArgC_type1"/>
    <property type="match status" value="1"/>
</dbReference>
<evidence type="ECO:0000256" key="1">
    <source>
        <dbReference type="ARBA" id="ARBA00022605"/>
    </source>
</evidence>
<feature type="domain" description="Semialdehyde dehydrogenase NAD-binding" evidence="5">
    <location>
        <begin position="2"/>
        <end position="138"/>
    </location>
</feature>
<dbReference type="InterPro" id="IPR036291">
    <property type="entry name" value="NAD(P)-bd_dom_sf"/>
</dbReference>
<dbReference type="Gene3D" id="3.40.50.720">
    <property type="entry name" value="NAD(P)-binding Rossmann-like Domain"/>
    <property type="match status" value="1"/>
</dbReference>
<reference evidence="6 7" key="1">
    <citation type="submission" date="2020-08" db="EMBL/GenBank/DDBJ databases">
        <title>Sequencing the genomes of 1000 actinobacteria strains.</title>
        <authorList>
            <person name="Klenk H.-P."/>
        </authorList>
    </citation>
    <scope>NUCLEOTIDE SEQUENCE [LARGE SCALE GENOMIC DNA]</scope>
    <source>
        <strain evidence="6 7">DSM 46887</strain>
    </source>
</reference>
<dbReference type="GO" id="GO:0005737">
    <property type="term" value="C:cytoplasm"/>
    <property type="evidence" value="ECO:0007669"/>
    <property type="project" value="UniProtKB-SubCell"/>
</dbReference>
<dbReference type="UniPathway" id="UPA00068">
    <property type="reaction ID" value="UER00108"/>
</dbReference>
<dbReference type="SMART" id="SM00859">
    <property type="entry name" value="Semialdhyde_dh"/>
    <property type="match status" value="1"/>
</dbReference>
<comment type="function">
    <text evidence="4">Catalyzes the NADPH-dependent reduction of N-acetyl-5-glutamyl phosphate to yield N-acetyl-L-glutamate 5-semialdehyde.</text>
</comment>
<dbReference type="PANTHER" id="PTHR32338">
    <property type="entry name" value="N-ACETYL-GAMMA-GLUTAMYL-PHOSPHATE REDUCTASE, CHLOROPLASTIC-RELATED-RELATED"/>
    <property type="match status" value="1"/>
</dbReference>
<dbReference type="InterPro" id="IPR000706">
    <property type="entry name" value="AGPR_type-1"/>
</dbReference>
<organism evidence="6 7">
    <name type="scientific">Streptosporangium becharense</name>
    <dbReference type="NCBI Taxonomy" id="1816182"/>
    <lineage>
        <taxon>Bacteria</taxon>
        <taxon>Bacillati</taxon>
        <taxon>Actinomycetota</taxon>
        <taxon>Actinomycetes</taxon>
        <taxon>Streptosporangiales</taxon>
        <taxon>Streptosporangiaceae</taxon>
        <taxon>Streptosporangium</taxon>
    </lineage>
</organism>
<evidence type="ECO:0000256" key="3">
    <source>
        <dbReference type="ARBA" id="ARBA00023002"/>
    </source>
</evidence>
<dbReference type="GO" id="GO:0003942">
    <property type="term" value="F:N-acetyl-gamma-glutamyl-phosphate reductase activity"/>
    <property type="evidence" value="ECO:0007669"/>
    <property type="project" value="UniProtKB-UniRule"/>
</dbReference>
<dbReference type="Proteomes" id="UP000540685">
    <property type="component" value="Unassembled WGS sequence"/>
</dbReference>
<dbReference type="InterPro" id="IPR050085">
    <property type="entry name" value="AGPR"/>
</dbReference>
<dbReference type="Gene3D" id="3.30.360.10">
    <property type="entry name" value="Dihydrodipicolinate Reductase, domain 2"/>
    <property type="match status" value="1"/>
</dbReference>
<comment type="similarity">
    <text evidence="4">Belongs to the NAGSA dehydrogenase family. Type 1 subfamily.</text>
</comment>
<dbReference type="RefSeq" id="WP_184540144.1">
    <property type="nucleotide sequence ID" value="NZ_JACHMP010000001.1"/>
</dbReference>
<dbReference type="GO" id="GO:0006526">
    <property type="term" value="P:L-arginine biosynthetic process"/>
    <property type="evidence" value="ECO:0007669"/>
    <property type="project" value="UniProtKB-UniRule"/>
</dbReference>
<dbReference type="CDD" id="cd23939">
    <property type="entry name" value="AGPR_1_C_LysY"/>
    <property type="match status" value="1"/>
</dbReference>
<dbReference type="SUPFAM" id="SSF55347">
    <property type="entry name" value="Glyceraldehyde-3-phosphate dehydrogenase-like, C-terminal domain"/>
    <property type="match status" value="1"/>
</dbReference>